<organism evidence="1 2">
    <name type="scientific">Gloeothece citriformis (strain PCC 7424)</name>
    <name type="common">Cyanothece sp. (strain PCC 7424)</name>
    <dbReference type="NCBI Taxonomy" id="65393"/>
    <lineage>
        <taxon>Bacteria</taxon>
        <taxon>Bacillati</taxon>
        <taxon>Cyanobacteriota</taxon>
        <taxon>Cyanophyceae</taxon>
        <taxon>Oscillatoriophycideae</taxon>
        <taxon>Chroococcales</taxon>
        <taxon>Aphanothecaceae</taxon>
        <taxon>Gloeothece</taxon>
        <taxon>Gloeothece citriformis</taxon>
    </lineage>
</organism>
<dbReference type="RefSeq" id="WP_015954855.1">
    <property type="nucleotide sequence ID" value="NC_011729.1"/>
</dbReference>
<proteinExistence type="predicted"/>
<evidence type="ECO:0000313" key="2">
    <source>
        <dbReference type="Proteomes" id="UP000002384"/>
    </source>
</evidence>
<gene>
    <name evidence="1" type="ordered locus">PCC7424_2850</name>
</gene>
<name>B7K8Q7_GLOC7</name>
<dbReference type="Proteomes" id="UP000002384">
    <property type="component" value="Chromosome"/>
</dbReference>
<dbReference type="eggNOG" id="ENOG502ZRZP">
    <property type="taxonomic scope" value="Bacteria"/>
</dbReference>
<dbReference type="HOGENOM" id="CLU_3027184_0_0_3"/>
<dbReference type="AlphaFoldDB" id="B7K8Q7"/>
<keyword evidence="2" id="KW-1185">Reference proteome</keyword>
<evidence type="ECO:0000313" key="1">
    <source>
        <dbReference type="EMBL" id="ACK71255.1"/>
    </source>
</evidence>
<reference evidence="2" key="1">
    <citation type="journal article" date="2011" name="MBio">
        <title>Novel metabolic attributes of the genus Cyanothece, comprising a group of unicellular nitrogen-fixing Cyanobacteria.</title>
        <authorList>
            <person name="Bandyopadhyay A."/>
            <person name="Elvitigala T."/>
            <person name="Welsh E."/>
            <person name="Stockel J."/>
            <person name="Liberton M."/>
            <person name="Min H."/>
            <person name="Sherman L.A."/>
            <person name="Pakrasi H.B."/>
        </authorList>
    </citation>
    <scope>NUCLEOTIDE SEQUENCE [LARGE SCALE GENOMIC DNA]</scope>
    <source>
        <strain evidence="2">PCC 7424</strain>
    </source>
</reference>
<dbReference type="EMBL" id="CP001291">
    <property type="protein sequence ID" value="ACK71255.1"/>
    <property type="molecule type" value="Genomic_DNA"/>
</dbReference>
<sequence length="55" mass="6433">MATVLMKNGEIIEVPDDEMLSFLPKNRDLIQDRYSPRKRLIKRSDSSKLKISNIK</sequence>
<dbReference type="KEGG" id="cyc:PCC7424_2850"/>
<accession>B7K8Q7</accession>
<protein>
    <submittedName>
        <fullName evidence="1">Uncharacterized protein</fullName>
    </submittedName>
</protein>